<accession>A0A6N6RGG8</accession>
<evidence type="ECO:0000313" key="2">
    <source>
        <dbReference type="Proteomes" id="UP000468650"/>
    </source>
</evidence>
<dbReference type="AlphaFoldDB" id="A0A6N6RGG8"/>
<proteinExistence type="predicted"/>
<protein>
    <submittedName>
        <fullName evidence="1">Uncharacterized protein</fullName>
    </submittedName>
</protein>
<reference evidence="1 2" key="1">
    <citation type="submission" date="2019-09" db="EMBL/GenBank/DDBJ databases">
        <title>Genomes of family Cryomorphaceae.</title>
        <authorList>
            <person name="Bowman J.P."/>
        </authorList>
    </citation>
    <scope>NUCLEOTIDE SEQUENCE [LARGE SCALE GENOMIC DNA]</scope>
    <source>
        <strain evidence="1 2">LMG 25704</strain>
    </source>
</reference>
<keyword evidence="2" id="KW-1185">Reference proteome</keyword>
<dbReference type="Proteomes" id="UP000468650">
    <property type="component" value="Unassembled WGS sequence"/>
</dbReference>
<organism evidence="1 2">
    <name type="scientific">Phaeocystidibacter luteus</name>
    <dbReference type="NCBI Taxonomy" id="911197"/>
    <lineage>
        <taxon>Bacteria</taxon>
        <taxon>Pseudomonadati</taxon>
        <taxon>Bacteroidota</taxon>
        <taxon>Flavobacteriia</taxon>
        <taxon>Flavobacteriales</taxon>
        <taxon>Phaeocystidibacteraceae</taxon>
        <taxon>Phaeocystidibacter</taxon>
    </lineage>
</organism>
<comment type="caution">
    <text evidence="1">The sequence shown here is derived from an EMBL/GenBank/DDBJ whole genome shotgun (WGS) entry which is preliminary data.</text>
</comment>
<evidence type="ECO:0000313" key="1">
    <source>
        <dbReference type="EMBL" id="KAB2807663.1"/>
    </source>
</evidence>
<sequence length="174" mass="20390">MASTLSFLRNFLHVFHGDERMPTLKSIANEMGISASAFHKRIHKIHNLLMSEDYANVPIQVKQGKVQFALTGFKGFKLVTVEGLHRIPRRSEQVDFPHFRSHTGSSMYYVNSVSHEMEEGEMVTTVYLDYGMWSPYWELRKSRAIELHEVPRNIRLGGDYEMKEFLFGRLHDRW</sequence>
<name>A0A6N6RGG8_9FLAO</name>
<gene>
    <name evidence="1" type="ORF">F8C67_11525</name>
</gene>
<dbReference type="EMBL" id="WBVO01000010">
    <property type="protein sequence ID" value="KAB2807663.1"/>
    <property type="molecule type" value="Genomic_DNA"/>
</dbReference>